<reference evidence="2" key="2">
    <citation type="submission" date="2020-11" db="EMBL/GenBank/DDBJ databases">
        <authorList>
            <person name="McCartney M.A."/>
            <person name="Auch B."/>
            <person name="Kono T."/>
            <person name="Mallez S."/>
            <person name="Becker A."/>
            <person name="Gohl D.M."/>
            <person name="Silverstein K.A.T."/>
            <person name="Koren S."/>
            <person name="Bechman K.B."/>
            <person name="Herman A."/>
            <person name="Abrahante J.E."/>
            <person name="Garbe J."/>
        </authorList>
    </citation>
    <scope>NUCLEOTIDE SEQUENCE</scope>
    <source>
        <strain evidence="2">Duluth1</strain>
        <tissue evidence="2">Whole animal</tissue>
    </source>
</reference>
<dbReference type="AlphaFoldDB" id="A0A9D4F5C3"/>
<evidence type="ECO:0000313" key="3">
    <source>
        <dbReference type="Proteomes" id="UP000828390"/>
    </source>
</evidence>
<feature type="transmembrane region" description="Helical" evidence="1">
    <location>
        <begin position="101"/>
        <end position="120"/>
    </location>
</feature>
<keyword evidence="1" id="KW-1133">Transmembrane helix</keyword>
<evidence type="ECO:0000313" key="2">
    <source>
        <dbReference type="EMBL" id="KAH3789677.1"/>
    </source>
</evidence>
<gene>
    <name evidence="2" type="ORF">DPMN_167863</name>
</gene>
<proteinExistence type="predicted"/>
<sequence length="121" mass="13499">MTCQTEGKVHKSLLKRSPRELVVEALDMWDKSEVVRRHLATHRKALDESPFNNQVTKAFCKVIIVCGTLIFMPPVGWHIAVELSVSMSVSISVCPSVKKKTLTLAITFAILKIATLYLACM</sequence>
<accession>A0A9D4F5C3</accession>
<dbReference type="EMBL" id="JAIWYP010000008">
    <property type="protein sequence ID" value="KAH3789677.1"/>
    <property type="molecule type" value="Genomic_DNA"/>
</dbReference>
<keyword evidence="1" id="KW-0812">Transmembrane</keyword>
<name>A0A9D4F5C3_DREPO</name>
<keyword evidence="1" id="KW-0472">Membrane</keyword>
<comment type="caution">
    <text evidence="2">The sequence shown here is derived from an EMBL/GenBank/DDBJ whole genome shotgun (WGS) entry which is preliminary data.</text>
</comment>
<feature type="transmembrane region" description="Helical" evidence="1">
    <location>
        <begin position="58"/>
        <end position="81"/>
    </location>
</feature>
<protein>
    <submittedName>
        <fullName evidence="2">Uncharacterized protein</fullName>
    </submittedName>
</protein>
<keyword evidence="3" id="KW-1185">Reference proteome</keyword>
<evidence type="ECO:0000256" key="1">
    <source>
        <dbReference type="SAM" id="Phobius"/>
    </source>
</evidence>
<dbReference type="Proteomes" id="UP000828390">
    <property type="component" value="Unassembled WGS sequence"/>
</dbReference>
<reference evidence="2" key="1">
    <citation type="journal article" date="2019" name="bioRxiv">
        <title>The Genome of the Zebra Mussel, Dreissena polymorpha: A Resource for Invasive Species Research.</title>
        <authorList>
            <person name="McCartney M.A."/>
            <person name="Auch B."/>
            <person name="Kono T."/>
            <person name="Mallez S."/>
            <person name="Zhang Y."/>
            <person name="Obille A."/>
            <person name="Becker A."/>
            <person name="Abrahante J.E."/>
            <person name="Garbe J."/>
            <person name="Badalamenti J.P."/>
            <person name="Herman A."/>
            <person name="Mangelson H."/>
            <person name="Liachko I."/>
            <person name="Sullivan S."/>
            <person name="Sone E.D."/>
            <person name="Koren S."/>
            <person name="Silverstein K.A.T."/>
            <person name="Beckman K.B."/>
            <person name="Gohl D.M."/>
        </authorList>
    </citation>
    <scope>NUCLEOTIDE SEQUENCE</scope>
    <source>
        <strain evidence="2">Duluth1</strain>
        <tissue evidence="2">Whole animal</tissue>
    </source>
</reference>
<organism evidence="2 3">
    <name type="scientific">Dreissena polymorpha</name>
    <name type="common">Zebra mussel</name>
    <name type="synonym">Mytilus polymorpha</name>
    <dbReference type="NCBI Taxonomy" id="45954"/>
    <lineage>
        <taxon>Eukaryota</taxon>
        <taxon>Metazoa</taxon>
        <taxon>Spiralia</taxon>
        <taxon>Lophotrochozoa</taxon>
        <taxon>Mollusca</taxon>
        <taxon>Bivalvia</taxon>
        <taxon>Autobranchia</taxon>
        <taxon>Heteroconchia</taxon>
        <taxon>Euheterodonta</taxon>
        <taxon>Imparidentia</taxon>
        <taxon>Neoheterodontei</taxon>
        <taxon>Myida</taxon>
        <taxon>Dreissenoidea</taxon>
        <taxon>Dreissenidae</taxon>
        <taxon>Dreissena</taxon>
    </lineage>
</organism>